<dbReference type="SUPFAM" id="SSF55729">
    <property type="entry name" value="Acyl-CoA N-acyltransferases (Nat)"/>
    <property type="match status" value="1"/>
</dbReference>
<dbReference type="RefSeq" id="WP_172109685.1">
    <property type="nucleotide sequence ID" value="NZ_JABFDN010000001.1"/>
</dbReference>
<reference evidence="2" key="1">
    <citation type="submission" date="2020-05" db="EMBL/GenBank/DDBJ databases">
        <title>Nod-independent and nitrogen-fixing Bradyrhizobium aeschynomene sp. nov. isolated from nodules of Aeschynomene indica.</title>
        <authorList>
            <person name="Zhang Z."/>
        </authorList>
    </citation>
    <scope>NUCLEOTIDE SEQUENCE</scope>
    <source>
        <strain evidence="2">83012</strain>
    </source>
</reference>
<dbReference type="Proteomes" id="UP000886476">
    <property type="component" value="Unassembled WGS sequence"/>
</dbReference>
<organism evidence="2 3">
    <name type="scientific">Bradyrhizobium aeschynomenes</name>
    <dbReference type="NCBI Taxonomy" id="2734909"/>
    <lineage>
        <taxon>Bacteria</taxon>
        <taxon>Pseudomonadati</taxon>
        <taxon>Pseudomonadota</taxon>
        <taxon>Alphaproteobacteria</taxon>
        <taxon>Hyphomicrobiales</taxon>
        <taxon>Nitrobacteraceae</taxon>
        <taxon>Bradyrhizobium</taxon>
    </lineage>
</organism>
<proteinExistence type="predicted"/>
<accession>A0ABX2C8T1</accession>
<comment type="caution">
    <text evidence="2">The sequence shown here is derived from an EMBL/GenBank/DDBJ whole genome shotgun (WGS) entry which is preliminary data.</text>
</comment>
<dbReference type="InterPro" id="IPR038740">
    <property type="entry name" value="BioF2-like_GNAT_dom"/>
</dbReference>
<evidence type="ECO:0000259" key="1">
    <source>
        <dbReference type="Pfam" id="PF13480"/>
    </source>
</evidence>
<keyword evidence="3" id="KW-1185">Reference proteome</keyword>
<name>A0ABX2C8T1_9BRAD</name>
<protein>
    <submittedName>
        <fullName evidence="2">GNAT family N-acetyltransferase</fullName>
    </submittedName>
</protein>
<gene>
    <name evidence="2" type="ORF">HL667_06555</name>
</gene>
<evidence type="ECO:0000313" key="2">
    <source>
        <dbReference type="EMBL" id="NPU64653.1"/>
    </source>
</evidence>
<dbReference type="EMBL" id="JABFDN010000001">
    <property type="protein sequence ID" value="NPU64653.1"/>
    <property type="molecule type" value="Genomic_DNA"/>
</dbReference>
<dbReference type="Pfam" id="PF13480">
    <property type="entry name" value="Acetyltransf_6"/>
    <property type="match status" value="1"/>
</dbReference>
<dbReference type="InterPro" id="IPR016181">
    <property type="entry name" value="Acyl_CoA_acyltransferase"/>
</dbReference>
<sequence>MTMAAVIESRTAQAPARQLPSGIARIDIVSDLAAAEPIWRALETSDHVSTPYQRFDLLGAWQRDVGAREQAVPFIVIARDAEQRPLLLLPLALRRAFGVRVATFMGGKHTTFNMPLMDRDFAARASAGDLDALLAGLRDHGGADVLALFQQPKHWRDLDNPFARWPHQPSVNDCPVLLMPQGAAPTALLSNSFRKRLKSKEKKLQALPGYRYVVASRDDEIAELLDWFFLTKPVRMAEQKLPNVFAEPGIEAFVRHACMAKLGCGHRVIEIHALRCDDEIIALFAGVADGARFSMMFNTYTLSENARWSPGLILMRSIIDHYAREDFRALDLGIGSDSYKRMFCKDDEPIFDSFVPFTARGRAAAAAMGAVGRAKHAVKHSPALFRLAQRLRGALQPRTAAAASDAKAED</sequence>
<feature type="domain" description="BioF2-like acetyltransferase" evidence="1">
    <location>
        <begin position="192"/>
        <end position="341"/>
    </location>
</feature>
<evidence type="ECO:0000313" key="3">
    <source>
        <dbReference type="Proteomes" id="UP000886476"/>
    </source>
</evidence>